<comment type="caution">
    <text evidence="1">The sequence shown here is derived from an EMBL/GenBank/DDBJ whole genome shotgun (WGS) entry which is preliminary data.</text>
</comment>
<dbReference type="AlphaFoldDB" id="A0A8H6VYL2"/>
<organism evidence="1 2">
    <name type="scientific">Mycena chlorophos</name>
    <name type="common">Agaric fungus</name>
    <name type="synonym">Agaricus chlorophos</name>
    <dbReference type="NCBI Taxonomy" id="658473"/>
    <lineage>
        <taxon>Eukaryota</taxon>
        <taxon>Fungi</taxon>
        <taxon>Dikarya</taxon>
        <taxon>Basidiomycota</taxon>
        <taxon>Agaricomycotina</taxon>
        <taxon>Agaricomycetes</taxon>
        <taxon>Agaricomycetidae</taxon>
        <taxon>Agaricales</taxon>
        <taxon>Marasmiineae</taxon>
        <taxon>Mycenaceae</taxon>
        <taxon>Mycena</taxon>
    </lineage>
</organism>
<reference evidence="1" key="1">
    <citation type="submission" date="2020-05" db="EMBL/GenBank/DDBJ databases">
        <title>Mycena genomes resolve the evolution of fungal bioluminescence.</title>
        <authorList>
            <person name="Tsai I.J."/>
        </authorList>
    </citation>
    <scope>NUCLEOTIDE SEQUENCE</scope>
    <source>
        <strain evidence="1">110903Hualien_Pintung</strain>
    </source>
</reference>
<evidence type="ECO:0000313" key="1">
    <source>
        <dbReference type="EMBL" id="KAF7296596.1"/>
    </source>
</evidence>
<accession>A0A8H6VYL2</accession>
<gene>
    <name evidence="1" type="ORF">HMN09_01067100</name>
</gene>
<name>A0A8H6VYL2_MYCCL</name>
<proteinExistence type="predicted"/>
<dbReference type="Proteomes" id="UP000613580">
    <property type="component" value="Unassembled WGS sequence"/>
</dbReference>
<evidence type="ECO:0000313" key="2">
    <source>
        <dbReference type="Proteomes" id="UP000613580"/>
    </source>
</evidence>
<dbReference type="EMBL" id="JACAZE010000016">
    <property type="protein sequence ID" value="KAF7296596.1"/>
    <property type="molecule type" value="Genomic_DNA"/>
</dbReference>
<protein>
    <submittedName>
        <fullName evidence="1">Uncharacterized protein</fullName>
    </submittedName>
</protein>
<sequence>MDNPGTQVKLQLLHLSSLGTRSTQSYLPGYQTASEGQASSEEDNLMSKNQDTTGGWQYDLVNAYNGLADNNDKADKLAGIQRASSRTTAIYSSANAYCLLIGIFSFGQPYHHLFLGKLWHFVGYNTSCDRVFLCRLLAVPYSLTVFCSFTKFSSITNPNPSSC</sequence>
<keyword evidence="2" id="KW-1185">Reference proteome</keyword>